<proteinExistence type="predicted"/>
<evidence type="ECO:0000256" key="2">
    <source>
        <dbReference type="ARBA" id="ARBA00022692"/>
    </source>
</evidence>
<reference evidence="7 8" key="1">
    <citation type="submission" date="2019-09" db="EMBL/GenBank/DDBJ databases">
        <title>YIM 132180 draft genome.</title>
        <authorList>
            <person name="Zhang K."/>
        </authorList>
    </citation>
    <scope>NUCLEOTIDE SEQUENCE [LARGE SCALE GENOMIC DNA]</scope>
    <source>
        <strain evidence="7 8">YIM 132180</strain>
    </source>
</reference>
<dbReference type="PANTHER" id="PTHR23501">
    <property type="entry name" value="MAJOR FACILITATOR SUPERFAMILY"/>
    <property type="match status" value="1"/>
</dbReference>
<feature type="transmembrane region" description="Helical" evidence="5">
    <location>
        <begin position="176"/>
        <end position="196"/>
    </location>
</feature>
<feature type="transmembrane region" description="Helical" evidence="5">
    <location>
        <begin position="117"/>
        <end position="139"/>
    </location>
</feature>
<feature type="transmembrane region" description="Helical" evidence="5">
    <location>
        <begin position="337"/>
        <end position="356"/>
    </location>
</feature>
<feature type="transmembrane region" description="Helical" evidence="5">
    <location>
        <begin position="307"/>
        <end position="330"/>
    </location>
</feature>
<keyword evidence="4 5" id="KW-0472">Membrane</keyword>
<feature type="transmembrane region" description="Helical" evidence="5">
    <location>
        <begin position="404"/>
        <end position="427"/>
    </location>
</feature>
<comment type="caution">
    <text evidence="7">The sequence shown here is derived from an EMBL/GenBank/DDBJ whole genome shotgun (WGS) entry which is preliminary data.</text>
</comment>
<dbReference type="Pfam" id="PF07690">
    <property type="entry name" value="MFS_1"/>
    <property type="match status" value="1"/>
</dbReference>
<feature type="transmembrane region" description="Helical" evidence="5">
    <location>
        <begin position="82"/>
        <end position="105"/>
    </location>
</feature>
<keyword evidence="2 5" id="KW-0812">Transmembrane</keyword>
<feature type="domain" description="Major facilitator superfamily (MFS) profile" evidence="6">
    <location>
        <begin position="23"/>
        <end position="463"/>
    </location>
</feature>
<feature type="transmembrane region" description="Helical" evidence="5">
    <location>
        <begin position="146"/>
        <end position="170"/>
    </location>
</feature>
<dbReference type="InterPro" id="IPR036259">
    <property type="entry name" value="MFS_trans_sf"/>
</dbReference>
<dbReference type="Gene3D" id="1.20.1250.20">
    <property type="entry name" value="MFS general substrate transporter like domains"/>
    <property type="match status" value="2"/>
</dbReference>
<dbReference type="AlphaFoldDB" id="A0A7V7PPH4"/>
<comment type="subcellular location">
    <subcellularLocation>
        <location evidence="1">Membrane</location>
        <topology evidence="1">Multi-pass membrane protein</topology>
    </subcellularLocation>
</comment>
<dbReference type="PROSITE" id="PS50850">
    <property type="entry name" value="MFS"/>
    <property type="match status" value="1"/>
</dbReference>
<dbReference type="InterPro" id="IPR020846">
    <property type="entry name" value="MFS_dom"/>
</dbReference>
<evidence type="ECO:0000256" key="5">
    <source>
        <dbReference type="SAM" id="Phobius"/>
    </source>
</evidence>
<accession>A0A7V7PPH4</accession>
<evidence type="ECO:0000256" key="3">
    <source>
        <dbReference type="ARBA" id="ARBA00022989"/>
    </source>
</evidence>
<feature type="transmembrane region" description="Helical" evidence="5">
    <location>
        <begin position="57"/>
        <end position="75"/>
    </location>
</feature>
<dbReference type="GO" id="GO:0005886">
    <property type="term" value="C:plasma membrane"/>
    <property type="evidence" value="ECO:0007669"/>
    <property type="project" value="TreeGrafter"/>
</dbReference>
<dbReference type="SUPFAM" id="SSF103473">
    <property type="entry name" value="MFS general substrate transporter"/>
    <property type="match status" value="1"/>
</dbReference>
<evidence type="ECO:0000259" key="6">
    <source>
        <dbReference type="PROSITE" id="PS50850"/>
    </source>
</evidence>
<protein>
    <submittedName>
        <fullName evidence="7">MFS transporter</fullName>
    </submittedName>
</protein>
<feature type="transmembrane region" description="Helical" evidence="5">
    <location>
        <begin position="232"/>
        <end position="252"/>
    </location>
</feature>
<sequence>MSSIAIEERTDWADLLAGGRLPSFALICLGVWLNAADAMVAATIMPSVGADLGGYAYFGWAVAGFLIGSILAGASAGRLSEILGLAFSTGVSGGLLAVGCVLSALAPDMGTFLAGRIVQGLASGWIAGFAMVAAAVLFPPRHLARIFATMSGIWGIATILGPLVGGLSAAAGSWRAVFWLFAAQAVLFGIGAPILLRGTLHRPSGSRVPWLQLFVLALGVAAIAWADTASGAVAAVGLVALGMALLVLVLGIDARSAHRMLPHRAGDLRTICGSAYASIFALTAASMGLTVYGAAILQELRGLSPLWAGYVIGAEALAWTLAAFLVAGVSGGRGERLCIRGGACCVLLGVAMLLLFLKAAALPLVVLAASVMGAGFGLSSALTSRRVIGVVADPEKAIGSAAIVAVRQTGSAVGAAIAGVTANMVGFGAGLTTASAEAAAVWVFATALPLGLFGVWAAFRMTGRATPA</sequence>
<evidence type="ECO:0000313" key="8">
    <source>
        <dbReference type="Proteomes" id="UP000432089"/>
    </source>
</evidence>
<gene>
    <name evidence="7" type="ORF">F6X38_11435</name>
</gene>
<dbReference type="EMBL" id="VZDO01000008">
    <property type="protein sequence ID" value="KAB0679832.1"/>
    <property type="molecule type" value="Genomic_DNA"/>
</dbReference>
<dbReference type="Proteomes" id="UP000432089">
    <property type="component" value="Unassembled WGS sequence"/>
</dbReference>
<feature type="transmembrane region" description="Helical" evidence="5">
    <location>
        <begin position="273"/>
        <end position="295"/>
    </location>
</feature>
<evidence type="ECO:0000256" key="4">
    <source>
        <dbReference type="ARBA" id="ARBA00023136"/>
    </source>
</evidence>
<feature type="transmembrane region" description="Helical" evidence="5">
    <location>
        <begin position="208"/>
        <end position="226"/>
    </location>
</feature>
<keyword evidence="8" id="KW-1185">Reference proteome</keyword>
<feature type="transmembrane region" description="Helical" evidence="5">
    <location>
        <begin position="362"/>
        <end position="383"/>
    </location>
</feature>
<dbReference type="GO" id="GO:0022857">
    <property type="term" value="F:transmembrane transporter activity"/>
    <property type="evidence" value="ECO:0007669"/>
    <property type="project" value="InterPro"/>
</dbReference>
<keyword evidence="3 5" id="KW-1133">Transmembrane helix</keyword>
<feature type="transmembrane region" description="Helical" evidence="5">
    <location>
        <begin position="439"/>
        <end position="459"/>
    </location>
</feature>
<evidence type="ECO:0000313" key="7">
    <source>
        <dbReference type="EMBL" id="KAB0679832.1"/>
    </source>
</evidence>
<name>A0A7V7PPH4_9HYPH</name>
<organism evidence="7 8">
    <name type="scientific">Plantimonas leprariae</name>
    <dbReference type="NCBI Taxonomy" id="2615207"/>
    <lineage>
        <taxon>Bacteria</taxon>
        <taxon>Pseudomonadati</taxon>
        <taxon>Pseudomonadota</taxon>
        <taxon>Alphaproteobacteria</taxon>
        <taxon>Hyphomicrobiales</taxon>
        <taxon>Aurantimonadaceae</taxon>
        <taxon>Plantimonas</taxon>
    </lineage>
</organism>
<dbReference type="InterPro" id="IPR011701">
    <property type="entry name" value="MFS"/>
</dbReference>
<feature type="transmembrane region" description="Helical" evidence="5">
    <location>
        <begin position="21"/>
        <end position="45"/>
    </location>
</feature>
<evidence type="ECO:0000256" key="1">
    <source>
        <dbReference type="ARBA" id="ARBA00004141"/>
    </source>
</evidence>
<dbReference type="RefSeq" id="WP_150969953.1">
    <property type="nucleotide sequence ID" value="NZ_VZDO01000008.1"/>
</dbReference>
<dbReference type="PANTHER" id="PTHR23501:SF154">
    <property type="entry name" value="MULTIDRUG-EFFLUX TRANSPORTER RV1634-RELATED"/>
    <property type="match status" value="1"/>
</dbReference>